<proteinExistence type="predicted"/>
<dbReference type="PANTHER" id="PTHR37012:SF2">
    <property type="entry name" value="BZIP DOMAIN-CONTAINING PROTEIN-RELATED"/>
    <property type="match status" value="1"/>
</dbReference>
<feature type="compositionally biased region" description="Basic and acidic residues" evidence="1">
    <location>
        <begin position="155"/>
        <end position="169"/>
    </location>
</feature>
<feature type="region of interest" description="Disordered" evidence="1">
    <location>
        <begin position="104"/>
        <end position="141"/>
    </location>
</feature>
<name>A0A9P8V0S3_9PEZI</name>
<feature type="region of interest" description="Disordered" evidence="1">
    <location>
        <begin position="68"/>
        <end position="87"/>
    </location>
</feature>
<dbReference type="Gene3D" id="1.20.5.170">
    <property type="match status" value="1"/>
</dbReference>
<comment type="caution">
    <text evidence="2">The sequence shown here is derived from an EMBL/GenBank/DDBJ whole genome shotgun (WGS) entry which is preliminary data.</text>
</comment>
<sequence length="412" mass="46638">MSEAEEYDTALGSSGPTTGPSATKTKPKRRSRIVSNLTRQQAQLKRDQDRRAQRALRQRNKDRIESLEAALSRMSSSQAEEAAARDERLRTLVEENRQLQARVEQLSGHGTRNQSTTITPPASWISPSEDLPQLEGHSPWDHAWAASPSITMRQQESRYDPIADSDSSRDNVAARSTGDSLPDASQSPADERPAPSALPTVHAALPNHLPPTCPLDHILLGFLRFHSNATSREAAKDLAGPAQVSLKLYLHPELTENVNPISRLMNEVLSTFSHVRAPEKISFMYLMHRTMRWQIFPTETTFSDLPRWLRPTATQITVPHAAWIDNIPWPSVRDMLIENPEKYPFPLFSSVYSQCVTVNWPYDATDAITEAGDDFVPNKIFEKHIQRLGNWTVSRDFEEHYPEMVQRVYSRD</sequence>
<evidence type="ECO:0000313" key="2">
    <source>
        <dbReference type="EMBL" id="KAH6663989.1"/>
    </source>
</evidence>
<organism evidence="2 3">
    <name type="scientific">Plectosphaerella plurivora</name>
    <dbReference type="NCBI Taxonomy" id="936078"/>
    <lineage>
        <taxon>Eukaryota</taxon>
        <taxon>Fungi</taxon>
        <taxon>Dikarya</taxon>
        <taxon>Ascomycota</taxon>
        <taxon>Pezizomycotina</taxon>
        <taxon>Sordariomycetes</taxon>
        <taxon>Hypocreomycetidae</taxon>
        <taxon>Glomerellales</taxon>
        <taxon>Plectosphaerellaceae</taxon>
        <taxon>Plectosphaerella</taxon>
    </lineage>
</organism>
<feature type="region of interest" description="Disordered" evidence="1">
    <location>
        <begin position="1"/>
        <end position="63"/>
    </location>
</feature>
<reference evidence="2" key="1">
    <citation type="journal article" date="2021" name="Nat. Commun.">
        <title>Genetic determinants of endophytism in the Arabidopsis root mycobiome.</title>
        <authorList>
            <person name="Mesny F."/>
            <person name="Miyauchi S."/>
            <person name="Thiergart T."/>
            <person name="Pickel B."/>
            <person name="Atanasova L."/>
            <person name="Karlsson M."/>
            <person name="Huettel B."/>
            <person name="Barry K.W."/>
            <person name="Haridas S."/>
            <person name="Chen C."/>
            <person name="Bauer D."/>
            <person name="Andreopoulos W."/>
            <person name="Pangilinan J."/>
            <person name="LaButti K."/>
            <person name="Riley R."/>
            <person name="Lipzen A."/>
            <person name="Clum A."/>
            <person name="Drula E."/>
            <person name="Henrissat B."/>
            <person name="Kohler A."/>
            <person name="Grigoriev I.V."/>
            <person name="Martin F.M."/>
            <person name="Hacquard S."/>
        </authorList>
    </citation>
    <scope>NUCLEOTIDE SEQUENCE</scope>
    <source>
        <strain evidence="2">MPI-SDFR-AT-0117</strain>
    </source>
</reference>
<dbReference type="OrthoDB" id="10261951at2759"/>
<dbReference type="PANTHER" id="PTHR37012">
    <property type="entry name" value="B-ZIP TRANSCRIPTION FACTOR (EUROFUNG)-RELATED"/>
    <property type="match status" value="1"/>
</dbReference>
<accession>A0A9P8V0S3</accession>
<dbReference type="InterPro" id="IPR021833">
    <property type="entry name" value="DUF3425"/>
</dbReference>
<protein>
    <recommendedName>
        <fullName evidence="4">BZIP transcription factor</fullName>
    </recommendedName>
</protein>
<feature type="compositionally biased region" description="Polar residues" evidence="1">
    <location>
        <begin position="108"/>
        <end position="120"/>
    </location>
</feature>
<dbReference type="Proteomes" id="UP000770015">
    <property type="component" value="Unassembled WGS sequence"/>
</dbReference>
<dbReference type="AlphaFoldDB" id="A0A9P8V0S3"/>
<feature type="region of interest" description="Disordered" evidence="1">
    <location>
        <begin position="153"/>
        <end position="203"/>
    </location>
</feature>
<gene>
    <name evidence="2" type="ORF">F5X68DRAFT_265954</name>
</gene>
<evidence type="ECO:0008006" key="4">
    <source>
        <dbReference type="Google" id="ProtNLM"/>
    </source>
</evidence>
<feature type="compositionally biased region" description="Polar residues" evidence="1">
    <location>
        <begin position="177"/>
        <end position="188"/>
    </location>
</feature>
<feature type="compositionally biased region" description="Polar residues" evidence="1">
    <location>
        <begin position="11"/>
        <end position="24"/>
    </location>
</feature>
<evidence type="ECO:0000256" key="1">
    <source>
        <dbReference type="SAM" id="MobiDB-lite"/>
    </source>
</evidence>
<dbReference type="Pfam" id="PF11905">
    <property type="entry name" value="DUF3425"/>
    <property type="match status" value="1"/>
</dbReference>
<feature type="compositionally biased region" description="Low complexity" evidence="1">
    <location>
        <begin position="72"/>
        <end position="81"/>
    </location>
</feature>
<keyword evidence="3" id="KW-1185">Reference proteome</keyword>
<evidence type="ECO:0000313" key="3">
    <source>
        <dbReference type="Proteomes" id="UP000770015"/>
    </source>
</evidence>
<dbReference type="EMBL" id="JAGSXJ010000041">
    <property type="protein sequence ID" value="KAH6663989.1"/>
    <property type="molecule type" value="Genomic_DNA"/>
</dbReference>